<sequence>MARTTVDIDTPILQEIKNLQQAEGKSLGRLISELCSEALGHRIPEREGFTLDWFHQDMGALIEIGDKEELYATMDNNGL</sequence>
<gene>
    <name evidence="1" type="ORF">METZ01_LOCUS354561</name>
</gene>
<protein>
    <submittedName>
        <fullName evidence="1">Uncharacterized protein</fullName>
    </submittedName>
</protein>
<dbReference type="AlphaFoldDB" id="A0A382RXE6"/>
<reference evidence="1" key="1">
    <citation type="submission" date="2018-05" db="EMBL/GenBank/DDBJ databases">
        <authorList>
            <person name="Lanie J.A."/>
            <person name="Ng W.-L."/>
            <person name="Kazmierczak K.M."/>
            <person name="Andrzejewski T.M."/>
            <person name="Davidsen T.M."/>
            <person name="Wayne K.J."/>
            <person name="Tettelin H."/>
            <person name="Glass J.I."/>
            <person name="Rusch D."/>
            <person name="Podicherti R."/>
            <person name="Tsui H.-C.T."/>
            <person name="Winkler M.E."/>
        </authorList>
    </citation>
    <scope>NUCLEOTIDE SEQUENCE</scope>
</reference>
<dbReference type="EMBL" id="UINC01124510">
    <property type="protein sequence ID" value="SVD01707.1"/>
    <property type="molecule type" value="Genomic_DNA"/>
</dbReference>
<name>A0A382RXE6_9ZZZZ</name>
<accession>A0A382RXE6</accession>
<evidence type="ECO:0000313" key="1">
    <source>
        <dbReference type="EMBL" id="SVD01707.1"/>
    </source>
</evidence>
<proteinExistence type="predicted"/>
<organism evidence="1">
    <name type="scientific">marine metagenome</name>
    <dbReference type="NCBI Taxonomy" id="408172"/>
    <lineage>
        <taxon>unclassified sequences</taxon>
        <taxon>metagenomes</taxon>
        <taxon>ecological metagenomes</taxon>
    </lineage>
</organism>